<feature type="binding site" evidence="5">
    <location>
        <position position="210"/>
    </location>
    <ligand>
        <name>Mg(2+)</name>
        <dbReference type="ChEBI" id="CHEBI:18420"/>
        <label>1</label>
        <note>catalytic</note>
    </ligand>
</feature>
<evidence type="ECO:0000256" key="1">
    <source>
        <dbReference type="ARBA" id="ARBA00001946"/>
    </source>
</evidence>
<comment type="cofactor">
    <cofactor evidence="1 5">
        <name>Mg(2+)</name>
        <dbReference type="ChEBI" id="CHEBI:18420"/>
    </cofactor>
</comment>
<evidence type="ECO:0000313" key="6">
    <source>
        <dbReference type="EMBL" id="HIX05524.1"/>
    </source>
</evidence>
<evidence type="ECO:0000313" key="7">
    <source>
        <dbReference type="Proteomes" id="UP000824193"/>
    </source>
</evidence>
<keyword evidence="3" id="KW-0378">Hydrolase</keyword>
<dbReference type="EMBL" id="DXFW01000014">
    <property type="protein sequence ID" value="HIX05524.1"/>
    <property type="molecule type" value="Genomic_DNA"/>
</dbReference>
<dbReference type="Gene3D" id="3.30.540.10">
    <property type="entry name" value="Fructose-1,6-Bisphosphatase, subunit A, domain 1"/>
    <property type="match status" value="1"/>
</dbReference>
<dbReference type="GO" id="GO:0046872">
    <property type="term" value="F:metal ion binding"/>
    <property type="evidence" value="ECO:0007669"/>
    <property type="project" value="UniProtKB-KW"/>
</dbReference>
<dbReference type="PROSITE" id="PS00629">
    <property type="entry name" value="IMP_1"/>
    <property type="match status" value="1"/>
</dbReference>
<dbReference type="CDD" id="cd01637">
    <property type="entry name" value="IMPase_like"/>
    <property type="match status" value="1"/>
</dbReference>
<dbReference type="InterPro" id="IPR020583">
    <property type="entry name" value="Inositol_monoP_metal-BS"/>
</dbReference>
<accession>A0A9D1V3U6</accession>
<dbReference type="Pfam" id="PF00459">
    <property type="entry name" value="Inositol_P"/>
    <property type="match status" value="1"/>
</dbReference>
<keyword evidence="2 5" id="KW-0479">Metal-binding</keyword>
<evidence type="ECO:0000256" key="4">
    <source>
        <dbReference type="ARBA" id="ARBA00022842"/>
    </source>
</evidence>
<name>A0A9D1V3U6_9FIRM</name>
<dbReference type="Proteomes" id="UP000824193">
    <property type="component" value="Unassembled WGS sequence"/>
</dbReference>
<dbReference type="PANTHER" id="PTHR20854:SF4">
    <property type="entry name" value="INOSITOL-1-MONOPHOSPHATASE-RELATED"/>
    <property type="match status" value="1"/>
</dbReference>
<dbReference type="GO" id="GO:0008934">
    <property type="term" value="F:inositol monophosphate 1-phosphatase activity"/>
    <property type="evidence" value="ECO:0007669"/>
    <property type="project" value="TreeGrafter"/>
</dbReference>
<dbReference type="PANTHER" id="PTHR20854">
    <property type="entry name" value="INOSITOL MONOPHOSPHATASE"/>
    <property type="match status" value="1"/>
</dbReference>
<dbReference type="SUPFAM" id="SSF56655">
    <property type="entry name" value="Carbohydrate phosphatase"/>
    <property type="match status" value="1"/>
</dbReference>
<organism evidence="6 7">
    <name type="scientific">Candidatus Allofournierella pullicola</name>
    <dbReference type="NCBI Taxonomy" id="2838596"/>
    <lineage>
        <taxon>Bacteria</taxon>
        <taxon>Bacillati</taxon>
        <taxon>Bacillota</taxon>
        <taxon>Clostridia</taxon>
        <taxon>Eubacteriales</taxon>
        <taxon>Oscillospiraceae</taxon>
        <taxon>Allofournierella</taxon>
    </lineage>
</organism>
<reference evidence="6" key="1">
    <citation type="journal article" date="2021" name="PeerJ">
        <title>Extensive microbial diversity within the chicken gut microbiome revealed by metagenomics and culture.</title>
        <authorList>
            <person name="Gilroy R."/>
            <person name="Ravi A."/>
            <person name="Getino M."/>
            <person name="Pursley I."/>
            <person name="Horton D.L."/>
            <person name="Alikhan N.F."/>
            <person name="Baker D."/>
            <person name="Gharbi K."/>
            <person name="Hall N."/>
            <person name="Watson M."/>
            <person name="Adriaenssens E.M."/>
            <person name="Foster-Nyarko E."/>
            <person name="Jarju S."/>
            <person name="Secka A."/>
            <person name="Antonio M."/>
            <person name="Oren A."/>
            <person name="Chaudhuri R.R."/>
            <person name="La Ragione R."/>
            <person name="Hildebrand F."/>
            <person name="Pallen M.J."/>
        </authorList>
    </citation>
    <scope>NUCLEOTIDE SEQUENCE</scope>
    <source>
        <strain evidence="6">2239</strain>
    </source>
</reference>
<dbReference type="AlphaFoldDB" id="A0A9D1V3U6"/>
<keyword evidence="4 5" id="KW-0460">Magnesium</keyword>
<dbReference type="GO" id="GO:0007165">
    <property type="term" value="P:signal transduction"/>
    <property type="evidence" value="ECO:0007669"/>
    <property type="project" value="TreeGrafter"/>
</dbReference>
<dbReference type="GO" id="GO:0006020">
    <property type="term" value="P:inositol metabolic process"/>
    <property type="evidence" value="ECO:0007669"/>
    <property type="project" value="TreeGrafter"/>
</dbReference>
<feature type="binding site" evidence="5">
    <location>
        <position position="85"/>
    </location>
    <ligand>
        <name>Mg(2+)</name>
        <dbReference type="ChEBI" id="CHEBI:18420"/>
        <label>1</label>
        <note>catalytic</note>
    </ligand>
</feature>
<protein>
    <submittedName>
        <fullName evidence="6">Inositol monophosphatase</fullName>
    </submittedName>
</protein>
<dbReference type="PRINTS" id="PR00377">
    <property type="entry name" value="IMPHPHTASES"/>
</dbReference>
<evidence type="ECO:0000256" key="3">
    <source>
        <dbReference type="ARBA" id="ARBA00022801"/>
    </source>
</evidence>
<evidence type="ECO:0000256" key="5">
    <source>
        <dbReference type="PIRSR" id="PIRSR600760-2"/>
    </source>
</evidence>
<sequence length="263" mass="28846">MERFELAEALVRQAGAALRQARLEADSVRCKSGHQDLVTVWDRKTEQFLRKGILEHFPADAIVGEEYPTEGTASQEAVWYIDPIDGTTNFINQHRNYAVSVGCWRQGKPLFGLVLDVEEDRLYHARAGQGAWCNERRLAASRRRNIEELLLFTPDVLRTFLQPAPGGEDLLRLARDVRAVRSIGSVALELCAVAGGEADLCVATRSCPWDHNAARIILQEAGGVIAALDGGPLPLNEPGTVLAAGSPEALDLVLKRYGGHENE</sequence>
<dbReference type="FunFam" id="3.30.540.10:FF:000003">
    <property type="entry name" value="Inositol-1-monophosphatase"/>
    <property type="match status" value="1"/>
</dbReference>
<feature type="binding site" evidence="5">
    <location>
        <position position="82"/>
    </location>
    <ligand>
        <name>Mg(2+)</name>
        <dbReference type="ChEBI" id="CHEBI:18420"/>
        <label>1</label>
        <note>catalytic</note>
    </ligand>
</feature>
<dbReference type="InterPro" id="IPR000760">
    <property type="entry name" value="Inositol_monophosphatase-like"/>
</dbReference>
<evidence type="ECO:0000256" key="2">
    <source>
        <dbReference type="ARBA" id="ARBA00022723"/>
    </source>
</evidence>
<feature type="binding site" evidence="5">
    <location>
        <position position="84"/>
    </location>
    <ligand>
        <name>Mg(2+)</name>
        <dbReference type="ChEBI" id="CHEBI:18420"/>
        <label>1</label>
        <note>catalytic</note>
    </ligand>
</feature>
<feature type="binding site" evidence="5">
    <location>
        <position position="65"/>
    </location>
    <ligand>
        <name>Mg(2+)</name>
        <dbReference type="ChEBI" id="CHEBI:18420"/>
        <label>1</label>
        <note>catalytic</note>
    </ligand>
</feature>
<reference evidence="6" key="2">
    <citation type="submission" date="2021-04" db="EMBL/GenBank/DDBJ databases">
        <authorList>
            <person name="Gilroy R."/>
        </authorList>
    </citation>
    <scope>NUCLEOTIDE SEQUENCE</scope>
    <source>
        <strain evidence="6">2239</strain>
    </source>
</reference>
<gene>
    <name evidence="6" type="ORF">H9865_05395</name>
</gene>
<proteinExistence type="predicted"/>
<dbReference type="Gene3D" id="3.40.190.80">
    <property type="match status" value="1"/>
</dbReference>
<comment type="caution">
    <text evidence="6">The sequence shown here is derived from an EMBL/GenBank/DDBJ whole genome shotgun (WGS) entry which is preliminary data.</text>
</comment>